<sequence length="230" mass="25567">MEAGRIRALIIEDNQDITANLYAFLEPLGYELDCSANGHIGLEMAVAGTFDVIVLDIMLPGMDGLAVCRALREEHVDPTPILMLTARDTVADRVTGLDCGADDYLVKPFSMKELDARLRALVRRARGRQTRSVLRWEDIELDPAAHSATRSGVPLRLSPTGFVILETLLRAAPAVVPRTELEQAIWGDFPPDSDALRTHIHELRQKLDKPFTCPLLKTIPHVGYTLVRHE</sequence>
<evidence type="ECO:0000256" key="4">
    <source>
        <dbReference type="ARBA" id="ARBA00023125"/>
    </source>
</evidence>
<evidence type="ECO:0000256" key="6">
    <source>
        <dbReference type="PROSITE-ProRule" id="PRU00169"/>
    </source>
</evidence>
<dbReference type="OrthoDB" id="368799at2"/>
<evidence type="ECO:0000313" key="10">
    <source>
        <dbReference type="EMBL" id="EFV44747.2"/>
    </source>
</evidence>
<keyword evidence="1 6" id="KW-0597">Phosphoprotein</keyword>
<dbReference type="InterPro" id="IPR001789">
    <property type="entry name" value="Sig_transdc_resp-reg_receiver"/>
</dbReference>
<evidence type="ECO:0000313" key="11">
    <source>
        <dbReference type="Proteomes" id="UP000006034"/>
    </source>
</evidence>
<evidence type="ECO:0000259" key="9">
    <source>
        <dbReference type="PROSITE" id="PS51755"/>
    </source>
</evidence>
<dbReference type="Gene3D" id="3.40.50.2300">
    <property type="match status" value="1"/>
</dbReference>
<dbReference type="GO" id="GO:0005829">
    <property type="term" value="C:cytosol"/>
    <property type="evidence" value="ECO:0007669"/>
    <property type="project" value="TreeGrafter"/>
</dbReference>
<reference evidence="10 11" key="1">
    <citation type="submission" date="2010-10" db="EMBL/GenBank/DDBJ databases">
        <authorList>
            <consortium name="The Broad Institute Genome Sequencing Platform"/>
            <person name="Ward D."/>
            <person name="Earl A."/>
            <person name="Feldgarden M."/>
            <person name="Young S.K."/>
            <person name="Gargeya S."/>
            <person name="Zeng Q."/>
            <person name="Alvarado L."/>
            <person name="Berlin A."/>
            <person name="Bochicchio J."/>
            <person name="Chapman S.B."/>
            <person name="Chen Z."/>
            <person name="Freedman E."/>
            <person name="Gellesch M."/>
            <person name="Goldberg J."/>
            <person name="Griggs A."/>
            <person name="Gujja S."/>
            <person name="Heilman E."/>
            <person name="Heiman D."/>
            <person name="Howarth C."/>
            <person name="Mehta T."/>
            <person name="Neiman D."/>
            <person name="Pearson M."/>
            <person name="Roberts A."/>
            <person name="Saif S."/>
            <person name="Shea T."/>
            <person name="Shenoy N."/>
            <person name="Sisk P."/>
            <person name="Stolte C."/>
            <person name="Sykes S."/>
            <person name="White J."/>
            <person name="Yandava C."/>
            <person name="Allen-Vercoe E."/>
            <person name="Sibley C."/>
            <person name="Ambrose C.E."/>
            <person name="Strauss J."/>
            <person name="Daigneault M."/>
            <person name="Haas B."/>
            <person name="Nusbaum C."/>
            <person name="Birren B."/>
        </authorList>
    </citation>
    <scope>NUCLEOTIDE SEQUENCE [LARGE SCALE GENOMIC DNA]</scope>
    <source>
        <strain evidence="10 11">3_1_6</strain>
    </source>
</reference>
<dbReference type="PROSITE" id="PS50110">
    <property type="entry name" value="RESPONSE_REGULATORY"/>
    <property type="match status" value="1"/>
</dbReference>
<evidence type="ECO:0000256" key="2">
    <source>
        <dbReference type="ARBA" id="ARBA00023012"/>
    </source>
</evidence>
<dbReference type="eggNOG" id="COG0745">
    <property type="taxonomic scope" value="Bacteria"/>
</dbReference>
<dbReference type="GO" id="GO:0000976">
    <property type="term" value="F:transcription cis-regulatory region binding"/>
    <property type="evidence" value="ECO:0007669"/>
    <property type="project" value="TreeGrafter"/>
</dbReference>
<keyword evidence="2" id="KW-0902">Two-component regulatory system</keyword>
<dbReference type="Gene3D" id="6.10.250.690">
    <property type="match status" value="1"/>
</dbReference>
<gene>
    <name evidence="10" type="ORF">HMPREF0179_01485</name>
</gene>
<feature type="modified residue" description="4-aspartylphosphate" evidence="6">
    <location>
        <position position="56"/>
    </location>
</feature>
<organism evidence="10 11">
    <name type="scientific">Bilophila wadsworthia (strain 3_1_6)</name>
    <dbReference type="NCBI Taxonomy" id="563192"/>
    <lineage>
        <taxon>Bacteria</taxon>
        <taxon>Pseudomonadati</taxon>
        <taxon>Thermodesulfobacteriota</taxon>
        <taxon>Desulfovibrionia</taxon>
        <taxon>Desulfovibrionales</taxon>
        <taxon>Desulfovibrionaceae</taxon>
        <taxon>Bilophila</taxon>
    </lineage>
</organism>
<feature type="domain" description="OmpR/PhoB-type" evidence="9">
    <location>
        <begin position="131"/>
        <end position="228"/>
    </location>
</feature>
<evidence type="ECO:0008006" key="12">
    <source>
        <dbReference type="Google" id="ProtNLM"/>
    </source>
</evidence>
<reference evidence="10 11" key="2">
    <citation type="submission" date="2013-04" db="EMBL/GenBank/DDBJ databases">
        <title>The Genome Sequence of Bilophila wadsworthia 3_1_6.</title>
        <authorList>
            <consortium name="The Broad Institute Genomics Platform"/>
            <person name="Earl A."/>
            <person name="Ward D."/>
            <person name="Feldgarden M."/>
            <person name="Gevers D."/>
            <person name="Sibley C."/>
            <person name="Strauss J."/>
            <person name="Allen-Vercoe E."/>
            <person name="Walker B."/>
            <person name="Young S."/>
            <person name="Zeng Q."/>
            <person name="Gargeya S."/>
            <person name="Fitzgerald M."/>
            <person name="Haas B."/>
            <person name="Abouelleil A."/>
            <person name="Allen A.W."/>
            <person name="Alvarado L."/>
            <person name="Arachchi H.M."/>
            <person name="Berlin A.M."/>
            <person name="Chapman S.B."/>
            <person name="Gainer-Dewar J."/>
            <person name="Goldberg J."/>
            <person name="Griggs A."/>
            <person name="Gujja S."/>
            <person name="Hansen M."/>
            <person name="Howarth C."/>
            <person name="Imamovic A."/>
            <person name="Ireland A."/>
            <person name="Larimer J."/>
            <person name="McCowan C."/>
            <person name="Murphy C."/>
            <person name="Pearson M."/>
            <person name="Poon T.W."/>
            <person name="Priest M."/>
            <person name="Roberts A."/>
            <person name="Saif S."/>
            <person name="Shea T."/>
            <person name="Sisk P."/>
            <person name="Sykes S."/>
            <person name="Wortman J."/>
            <person name="Nusbaum C."/>
            <person name="Birren B."/>
        </authorList>
    </citation>
    <scope>NUCLEOTIDE SEQUENCE [LARGE SCALE GENOMIC DNA]</scope>
    <source>
        <strain evidence="10 11">3_1_6</strain>
    </source>
</reference>
<dbReference type="GO" id="GO:0000156">
    <property type="term" value="F:phosphorelay response regulator activity"/>
    <property type="evidence" value="ECO:0007669"/>
    <property type="project" value="TreeGrafter"/>
</dbReference>
<dbReference type="InterPro" id="IPR039420">
    <property type="entry name" value="WalR-like"/>
</dbReference>
<dbReference type="SMART" id="SM00448">
    <property type="entry name" value="REC"/>
    <property type="match status" value="1"/>
</dbReference>
<keyword evidence="5" id="KW-0804">Transcription</keyword>
<dbReference type="InterPro" id="IPR016032">
    <property type="entry name" value="Sig_transdc_resp-reg_C-effctor"/>
</dbReference>
<dbReference type="PANTHER" id="PTHR48111:SF22">
    <property type="entry name" value="REGULATOR OF RPOS"/>
    <property type="match status" value="1"/>
</dbReference>
<feature type="domain" description="Response regulatory" evidence="8">
    <location>
        <begin position="7"/>
        <end position="122"/>
    </location>
</feature>
<dbReference type="Pfam" id="PF00486">
    <property type="entry name" value="Trans_reg_C"/>
    <property type="match status" value="1"/>
</dbReference>
<dbReference type="HOGENOM" id="CLU_000445_30_1_7"/>
<comment type="caution">
    <text evidence="10">The sequence shown here is derived from an EMBL/GenBank/DDBJ whole genome shotgun (WGS) entry which is preliminary data.</text>
</comment>
<proteinExistence type="predicted"/>
<dbReference type="InterPro" id="IPR001867">
    <property type="entry name" value="OmpR/PhoB-type_DNA-bd"/>
</dbReference>
<feature type="DNA-binding region" description="OmpR/PhoB-type" evidence="7">
    <location>
        <begin position="131"/>
        <end position="228"/>
    </location>
</feature>
<dbReference type="InterPro" id="IPR011006">
    <property type="entry name" value="CheY-like_superfamily"/>
</dbReference>
<keyword evidence="3" id="KW-0805">Transcription regulation</keyword>
<dbReference type="GO" id="GO:0006355">
    <property type="term" value="P:regulation of DNA-templated transcription"/>
    <property type="evidence" value="ECO:0007669"/>
    <property type="project" value="InterPro"/>
</dbReference>
<evidence type="ECO:0000256" key="3">
    <source>
        <dbReference type="ARBA" id="ARBA00023015"/>
    </source>
</evidence>
<dbReference type="Proteomes" id="UP000006034">
    <property type="component" value="Unassembled WGS sequence"/>
</dbReference>
<dbReference type="GeneID" id="78086606"/>
<dbReference type="CDD" id="cd00383">
    <property type="entry name" value="trans_reg_C"/>
    <property type="match status" value="1"/>
</dbReference>
<evidence type="ECO:0000256" key="7">
    <source>
        <dbReference type="PROSITE-ProRule" id="PRU01091"/>
    </source>
</evidence>
<accession>E5Y5M2</accession>
<protein>
    <recommendedName>
        <fullName evidence="12">Two-component system, OmpR family, response regulator</fullName>
    </recommendedName>
</protein>
<evidence type="ECO:0000259" key="8">
    <source>
        <dbReference type="PROSITE" id="PS50110"/>
    </source>
</evidence>
<dbReference type="CDD" id="cd17574">
    <property type="entry name" value="REC_OmpR"/>
    <property type="match status" value="1"/>
</dbReference>
<dbReference type="RefSeq" id="WP_016360837.1">
    <property type="nucleotide sequence ID" value="NZ_KE150238.1"/>
</dbReference>
<keyword evidence="4 7" id="KW-0238">DNA-binding</keyword>
<dbReference type="SUPFAM" id="SSF46894">
    <property type="entry name" value="C-terminal effector domain of the bipartite response regulators"/>
    <property type="match status" value="1"/>
</dbReference>
<dbReference type="FunFam" id="3.40.50.2300:FF:000001">
    <property type="entry name" value="DNA-binding response regulator PhoB"/>
    <property type="match status" value="1"/>
</dbReference>
<dbReference type="InterPro" id="IPR036388">
    <property type="entry name" value="WH-like_DNA-bd_sf"/>
</dbReference>
<dbReference type="PROSITE" id="PS51755">
    <property type="entry name" value="OMPR_PHOB"/>
    <property type="match status" value="1"/>
</dbReference>
<evidence type="ECO:0000256" key="1">
    <source>
        <dbReference type="ARBA" id="ARBA00022553"/>
    </source>
</evidence>
<dbReference type="Pfam" id="PF00072">
    <property type="entry name" value="Response_reg"/>
    <property type="match status" value="1"/>
</dbReference>
<evidence type="ECO:0000256" key="5">
    <source>
        <dbReference type="ARBA" id="ARBA00023163"/>
    </source>
</evidence>
<dbReference type="STRING" id="563192.HMPREF0179_01485"/>
<dbReference type="AlphaFoldDB" id="E5Y5M2"/>
<keyword evidence="11" id="KW-1185">Reference proteome</keyword>
<dbReference type="SMART" id="SM00862">
    <property type="entry name" value="Trans_reg_C"/>
    <property type="match status" value="1"/>
</dbReference>
<dbReference type="Gene3D" id="1.10.10.10">
    <property type="entry name" value="Winged helix-like DNA-binding domain superfamily/Winged helix DNA-binding domain"/>
    <property type="match status" value="1"/>
</dbReference>
<name>E5Y5M2_BILW3</name>
<dbReference type="PANTHER" id="PTHR48111">
    <property type="entry name" value="REGULATOR OF RPOS"/>
    <property type="match status" value="1"/>
</dbReference>
<dbReference type="SUPFAM" id="SSF52172">
    <property type="entry name" value="CheY-like"/>
    <property type="match status" value="1"/>
</dbReference>
<dbReference type="GO" id="GO:0032993">
    <property type="term" value="C:protein-DNA complex"/>
    <property type="evidence" value="ECO:0007669"/>
    <property type="project" value="TreeGrafter"/>
</dbReference>
<dbReference type="EMBL" id="ADCP02000001">
    <property type="protein sequence ID" value="EFV44747.2"/>
    <property type="molecule type" value="Genomic_DNA"/>
</dbReference>